<proteinExistence type="predicted"/>
<name>A0ABT8I190_9BACL</name>
<accession>A0ABT8I190</accession>
<evidence type="ECO:0000313" key="2">
    <source>
        <dbReference type="Proteomes" id="UP001172721"/>
    </source>
</evidence>
<keyword evidence="2" id="KW-1185">Reference proteome</keyword>
<protein>
    <submittedName>
        <fullName evidence="1">Aldolase</fullName>
    </submittedName>
</protein>
<evidence type="ECO:0000313" key="1">
    <source>
        <dbReference type="EMBL" id="MDN4526744.1"/>
    </source>
</evidence>
<dbReference type="InterPro" id="IPR027417">
    <property type="entry name" value="P-loop_NTPase"/>
</dbReference>
<dbReference type="SUPFAM" id="SSF52540">
    <property type="entry name" value="P-loop containing nucleoside triphosphate hydrolases"/>
    <property type="match status" value="1"/>
</dbReference>
<organism evidence="1 2">
    <name type="scientific">Fictibacillus fluitans</name>
    <dbReference type="NCBI Taxonomy" id="3058422"/>
    <lineage>
        <taxon>Bacteria</taxon>
        <taxon>Bacillati</taxon>
        <taxon>Bacillota</taxon>
        <taxon>Bacilli</taxon>
        <taxon>Bacillales</taxon>
        <taxon>Fictibacillaceae</taxon>
        <taxon>Fictibacillus</taxon>
    </lineage>
</organism>
<dbReference type="EMBL" id="JAUHTR010000014">
    <property type="protein sequence ID" value="MDN4526744.1"/>
    <property type="molecule type" value="Genomic_DNA"/>
</dbReference>
<dbReference type="Proteomes" id="UP001172721">
    <property type="component" value="Unassembled WGS sequence"/>
</dbReference>
<comment type="caution">
    <text evidence="1">The sequence shown here is derived from an EMBL/GenBank/DDBJ whole genome shotgun (WGS) entry which is preliminary data.</text>
</comment>
<sequence>MIIEQAVSYFYKGFGLKFKSDIPFPELFESIETSDYEVSISVGDLANIWKETGAKLDRFNILDGNGVLFQVPDTAIFYVQDGRYITVSPYPNGNMDKIRLFLLGSCMGVILMQRGTIPLHGSAVVIQGEAYAIVGESGTGKSTLAAAFINKGYFLLTDDVIPVVFSALGSPVVMPTYPRQKLWQESLNQFNGSIEHYQSLYGRETKYAVPVDHAFSNEAIPLKGIIELKPPADFLQISPLNKLEKLQTLYNQTFRSLLLQRMGLLEWHFRIAAKIAEQVKMYQISRPNTGFSANEMADLILATVSGGEKT</sequence>
<gene>
    <name evidence="1" type="ORF">QYB97_19845</name>
</gene>
<dbReference type="RefSeq" id="WP_301167762.1">
    <property type="nucleotide sequence ID" value="NZ_JAUHTR010000014.1"/>
</dbReference>
<dbReference type="Gene3D" id="3.40.50.300">
    <property type="entry name" value="P-loop containing nucleotide triphosphate hydrolases"/>
    <property type="match status" value="1"/>
</dbReference>
<reference evidence="1" key="1">
    <citation type="submission" date="2023-07" db="EMBL/GenBank/DDBJ databases">
        <title>Fictibacillus sp. isolated from freshwater pond.</title>
        <authorList>
            <person name="Kirdat K."/>
            <person name="Bhat A."/>
            <person name="Mourya A."/>
            <person name="Yadav A."/>
        </authorList>
    </citation>
    <scope>NUCLEOTIDE SEQUENCE</scope>
    <source>
        <strain evidence="1">NE201</strain>
    </source>
</reference>
<dbReference type="SUPFAM" id="SSF53795">
    <property type="entry name" value="PEP carboxykinase-like"/>
    <property type="match status" value="1"/>
</dbReference>